<evidence type="ECO:0000313" key="3">
    <source>
        <dbReference type="Proteomes" id="UP000265768"/>
    </source>
</evidence>
<organism evidence="2 3">
    <name type="scientific">Bailinhaonella thermotolerans</name>
    <dbReference type="NCBI Taxonomy" id="1070861"/>
    <lineage>
        <taxon>Bacteria</taxon>
        <taxon>Bacillati</taxon>
        <taxon>Actinomycetota</taxon>
        <taxon>Actinomycetes</taxon>
        <taxon>Streptosporangiales</taxon>
        <taxon>Streptosporangiaceae</taxon>
        <taxon>Bailinhaonella</taxon>
    </lineage>
</organism>
<evidence type="ECO:0000256" key="1">
    <source>
        <dbReference type="SAM" id="MobiDB-lite"/>
    </source>
</evidence>
<dbReference type="EMBL" id="QZEY01000023">
    <property type="protein sequence ID" value="RJL22055.1"/>
    <property type="molecule type" value="Genomic_DNA"/>
</dbReference>
<dbReference type="Proteomes" id="UP000265768">
    <property type="component" value="Unassembled WGS sequence"/>
</dbReference>
<name>A0A3A4ARH3_9ACTN</name>
<proteinExistence type="predicted"/>
<reference evidence="2 3" key="1">
    <citation type="submission" date="2018-09" db="EMBL/GenBank/DDBJ databases">
        <title>YIM 75507 draft genome.</title>
        <authorList>
            <person name="Tang S."/>
            <person name="Feng Y."/>
        </authorList>
    </citation>
    <scope>NUCLEOTIDE SEQUENCE [LARGE SCALE GENOMIC DNA]</scope>
    <source>
        <strain evidence="2 3">YIM 75507</strain>
    </source>
</reference>
<evidence type="ECO:0000313" key="2">
    <source>
        <dbReference type="EMBL" id="RJL22055.1"/>
    </source>
</evidence>
<accession>A0A3A4ARH3</accession>
<gene>
    <name evidence="2" type="ORF">D5H75_36255</name>
</gene>
<dbReference type="AlphaFoldDB" id="A0A3A4ARH3"/>
<feature type="compositionally biased region" description="Basic and acidic residues" evidence="1">
    <location>
        <begin position="12"/>
        <end position="43"/>
    </location>
</feature>
<feature type="region of interest" description="Disordered" evidence="1">
    <location>
        <begin position="1"/>
        <end position="82"/>
    </location>
</feature>
<keyword evidence="3" id="KW-1185">Reference proteome</keyword>
<comment type="caution">
    <text evidence="2">The sequence shown here is derived from an EMBL/GenBank/DDBJ whole genome shotgun (WGS) entry which is preliminary data.</text>
</comment>
<protein>
    <submittedName>
        <fullName evidence="2">Uncharacterized protein</fullName>
    </submittedName>
</protein>
<sequence length="82" mass="9264">MRVALPGRQRVQVHDEPGEQRGPGEDVRAVPHDERGGVPRRGEQPQQPRPHLLPRRLPPRVPHAERPDEVVQVGPRRLHPAA</sequence>